<proteinExistence type="predicted"/>
<dbReference type="SUPFAM" id="SSF50475">
    <property type="entry name" value="FMN-binding split barrel"/>
    <property type="match status" value="1"/>
</dbReference>
<dbReference type="Proteomes" id="UP000777002">
    <property type="component" value="Unassembled WGS sequence"/>
</dbReference>
<dbReference type="PANTHER" id="PTHR34071">
    <property type="entry name" value="5-NITROIMIDAZOLE ANTIBIOTICS RESISTANCE PROTEIN, NIMA-FAMILY-RELATED PROTEIN-RELATED"/>
    <property type="match status" value="1"/>
</dbReference>
<name>A0ABS2GW75_9BURK</name>
<evidence type="ECO:0000313" key="1">
    <source>
        <dbReference type="EMBL" id="MBM6929097.1"/>
    </source>
</evidence>
<comment type="caution">
    <text evidence="1">The sequence shown here is derived from an EMBL/GenBank/DDBJ whole genome shotgun (WGS) entry which is preliminary data.</text>
</comment>
<reference evidence="1 2" key="1">
    <citation type="journal article" date="2021" name="Sci. Rep.">
        <title>The distribution of antibiotic resistance genes in chicken gut microbiota commensals.</title>
        <authorList>
            <person name="Juricova H."/>
            <person name="Matiasovicova J."/>
            <person name="Kubasova T."/>
            <person name="Cejkova D."/>
            <person name="Rychlik I."/>
        </authorList>
    </citation>
    <scope>NUCLEOTIDE SEQUENCE [LARGE SCALE GENOMIC DNA]</scope>
    <source>
        <strain evidence="1 2">An562</strain>
    </source>
</reference>
<dbReference type="Gene3D" id="2.30.110.10">
    <property type="entry name" value="Electron Transport, Fmn-binding Protein, Chain A"/>
    <property type="match status" value="1"/>
</dbReference>
<sequence length="162" mass="18362">MFPTMRRRLQQISDERALSILTKTDNAVLAIRDDISGYTYAVPVSPVYTDNHIYIHSAPIGHKIAAIKANPKVSLCVIEQDEIHPEELTSYFRSVIVFGTARLIADEAEKLHVLELLAQKFAPDFIEKGMEEARQKIHYLAVIDIEIDHITGKESIELVNKH</sequence>
<evidence type="ECO:0000313" key="2">
    <source>
        <dbReference type="Proteomes" id="UP000777002"/>
    </source>
</evidence>
<gene>
    <name evidence="1" type="ORF">H5985_07440</name>
</gene>
<dbReference type="PANTHER" id="PTHR34071:SF2">
    <property type="entry name" value="FLAVIN-NUCLEOTIDE-BINDING PROTEIN"/>
    <property type="match status" value="1"/>
</dbReference>
<dbReference type="InterPro" id="IPR024747">
    <property type="entry name" value="Pyridox_Oxase-rel"/>
</dbReference>
<dbReference type="InterPro" id="IPR012349">
    <property type="entry name" value="Split_barrel_FMN-bd"/>
</dbReference>
<accession>A0ABS2GW75</accession>
<organism evidence="1 2">
    <name type="scientific">Parasutterella secunda</name>
    <dbReference type="NCBI Taxonomy" id="626947"/>
    <lineage>
        <taxon>Bacteria</taxon>
        <taxon>Pseudomonadati</taxon>
        <taxon>Pseudomonadota</taxon>
        <taxon>Betaproteobacteria</taxon>
        <taxon>Burkholderiales</taxon>
        <taxon>Sutterellaceae</taxon>
        <taxon>Parasutterella</taxon>
    </lineage>
</organism>
<dbReference type="EMBL" id="JACJKX010000014">
    <property type="protein sequence ID" value="MBM6929097.1"/>
    <property type="molecule type" value="Genomic_DNA"/>
</dbReference>
<keyword evidence="2" id="KW-1185">Reference proteome</keyword>
<dbReference type="RefSeq" id="WP_205050684.1">
    <property type="nucleotide sequence ID" value="NZ_JACJKX010000014.1"/>
</dbReference>
<dbReference type="Pfam" id="PF12900">
    <property type="entry name" value="Pyridox_ox_2"/>
    <property type="match status" value="1"/>
</dbReference>
<protein>
    <submittedName>
        <fullName evidence="1">Pyridoxamine 5'-phosphate oxidase family protein</fullName>
    </submittedName>
</protein>